<dbReference type="EMBL" id="JANUGX010000048">
    <property type="protein sequence ID" value="MCS0592543.1"/>
    <property type="molecule type" value="Genomic_DNA"/>
</dbReference>
<organism evidence="8 9">
    <name type="scientific">Massilia norwichensis</name>
    <dbReference type="NCBI Taxonomy" id="1442366"/>
    <lineage>
        <taxon>Bacteria</taxon>
        <taxon>Pseudomonadati</taxon>
        <taxon>Pseudomonadota</taxon>
        <taxon>Betaproteobacteria</taxon>
        <taxon>Burkholderiales</taxon>
        <taxon>Oxalobacteraceae</taxon>
        <taxon>Telluria group</taxon>
        <taxon>Massilia</taxon>
    </lineage>
</organism>
<dbReference type="InterPro" id="IPR018391">
    <property type="entry name" value="PQQ_b-propeller_rpt"/>
</dbReference>
<comment type="caution">
    <text evidence="8">The sequence shown here is derived from an EMBL/GenBank/DDBJ whole genome shotgun (WGS) entry which is preliminary data.</text>
</comment>
<evidence type="ECO:0000313" key="8">
    <source>
        <dbReference type="EMBL" id="MCS0592543.1"/>
    </source>
</evidence>
<evidence type="ECO:0000256" key="5">
    <source>
        <dbReference type="ARBA" id="ARBA00023002"/>
    </source>
</evidence>
<proteinExistence type="inferred from homology"/>
<feature type="chain" id="PRO_5046900574" evidence="6">
    <location>
        <begin position="24"/>
        <end position="601"/>
    </location>
</feature>
<dbReference type="SMART" id="SM00564">
    <property type="entry name" value="PQQ"/>
    <property type="match status" value="6"/>
</dbReference>
<keyword evidence="4" id="KW-0634">PQQ</keyword>
<dbReference type="Pfam" id="PF01011">
    <property type="entry name" value="PQQ"/>
    <property type="match status" value="2"/>
</dbReference>
<feature type="signal peptide" evidence="6">
    <location>
        <begin position="1"/>
        <end position="23"/>
    </location>
</feature>
<keyword evidence="3" id="KW-0479">Metal-binding</keyword>
<reference evidence="8 9" key="1">
    <citation type="submission" date="2022-08" db="EMBL/GenBank/DDBJ databases">
        <title>Reclassification of Massilia species as members of the genera Telluria, Duganella, Pseudoduganella, Mokoshia gen. nov. and Zemynaea gen. nov. using orthogonal and non-orthogonal genome-based approaches.</title>
        <authorList>
            <person name="Bowman J.P."/>
        </authorList>
    </citation>
    <scope>NUCLEOTIDE SEQUENCE [LARGE SCALE GENOMIC DNA]</scope>
    <source>
        <strain evidence="8 9">LMG 28164</strain>
    </source>
</reference>
<comment type="similarity">
    <text evidence="2">Belongs to the bacterial PQQ dehydrogenase family.</text>
</comment>
<comment type="cofactor">
    <cofactor evidence="1">
        <name>pyrroloquinoline quinone</name>
        <dbReference type="ChEBI" id="CHEBI:58442"/>
    </cofactor>
</comment>
<feature type="domain" description="Pyrrolo-quinoline quinone repeat" evidence="7">
    <location>
        <begin position="464"/>
        <end position="549"/>
    </location>
</feature>
<accession>A0ABT2AEH0</accession>
<keyword evidence="6" id="KW-0732">Signal</keyword>
<keyword evidence="5" id="KW-0560">Oxidoreductase</keyword>
<evidence type="ECO:0000256" key="4">
    <source>
        <dbReference type="ARBA" id="ARBA00022891"/>
    </source>
</evidence>
<dbReference type="Proteomes" id="UP001205560">
    <property type="component" value="Unassembled WGS sequence"/>
</dbReference>
<dbReference type="InterPro" id="IPR011047">
    <property type="entry name" value="Quinoprotein_ADH-like_sf"/>
</dbReference>
<dbReference type="PANTHER" id="PTHR32303">
    <property type="entry name" value="QUINOPROTEIN ALCOHOL DEHYDROGENASE (CYTOCHROME C)"/>
    <property type="match status" value="1"/>
</dbReference>
<protein>
    <submittedName>
        <fullName evidence="8">Methanol/ethanol family PQQ-dependent dehydrogenase</fullName>
    </submittedName>
</protein>
<name>A0ABT2AEH0_9BURK</name>
<dbReference type="InterPro" id="IPR017512">
    <property type="entry name" value="PQQ_MeOH/EtOH_DH"/>
</dbReference>
<dbReference type="SUPFAM" id="SSF50998">
    <property type="entry name" value="Quinoprotein alcohol dehydrogenase-like"/>
    <property type="match status" value="1"/>
</dbReference>
<dbReference type="RefSeq" id="WP_258848312.1">
    <property type="nucleotide sequence ID" value="NZ_JANUGX010000048.1"/>
</dbReference>
<feature type="domain" description="Pyrrolo-quinoline quinone repeat" evidence="7">
    <location>
        <begin position="38"/>
        <end position="370"/>
    </location>
</feature>
<dbReference type="Gene3D" id="2.140.10.10">
    <property type="entry name" value="Quinoprotein alcohol dehydrogenase-like superfamily"/>
    <property type="match status" value="1"/>
</dbReference>
<dbReference type="PROSITE" id="PS00364">
    <property type="entry name" value="BACTERIAL_PQQ_2"/>
    <property type="match status" value="1"/>
</dbReference>
<evidence type="ECO:0000256" key="1">
    <source>
        <dbReference type="ARBA" id="ARBA00001931"/>
    </source>
</evidence>
<evidence type="ECO:0000256" key="6">
    <source>
        <dbReference type="SAM" id="SignalP"/>
    </source>
</evidence>
<keyword evidence="9" id="KW-1185">Reference proteome</keyword>
<dbReference type="NCBIfam" id="TIGR03075">
    <property type="entry name" value="PQQ_enz_alc_DH"/>
    <property type="match status" value="1"/>
</dbReference>
<evidence type="ECO:0000256" key="3">
    <source>
        <dbReference type="ARBA" id="ARBA00022723"/>
    </source>
</evidence>
<evidence type="ECO:0000259" key="7">
    <source>
        <dbReference type="Pfam" id="PF01011"/>
    </source>
</evidence>
<sequence length="601" mass="66135">MSFHTRLIRWWPCLALAASPVFAADTDLAQLSKDPKNWTMQAGSLSNQRYSELKQINSKNAKNLQVAWMFSTGVLRGHEGGPLVIGDTMYLHSPFPNKVFAISLDDQSIRWKYEPKQDPTVIPVMCCDTVNRGLAYSNGKIFLQQADTTLVALDAKTGAELWKTKVGDPKIGETTTNAPHIFKDKLLTGISGGEFGVRGRIAAYDPNTGKLLWKAWSTGPDKDMLIDPARTMTWTDGKMAPVGPDSSLKSWQGDQWKLGGGTTWGWYSYDPQLNLMYYGSGNPSTWNPRQRPGDNKWSMTIFARDLDTGVAKWVYQMTPHDEWDYDGVNEMILVDMKVKGQPRKALVHFDRNGFAYTMDRQSGELLVAEKYDPVVNWASHIDMKSGRPVVVAKYSTDKNGPDVNSKGICPSALGTKDQQPASYSPKTGLFYVPTNHVCMDYEPFQIEYTAGQPYVGSTLSMYPAPNSHGGMGNFIAWDASSGKIVWSKPEKFSVWSGALSTAGDVVFYGTLEGYIKAVDNTGKELWKFKTPSGIIGNVTTWEYKGKQYIGVLSGIGGWAGIGLAAGLTKGTEGLGAVGGYKDLVKYTELGGVLTVFALPDR</sequence>
<dbReference type="InterPro" id="IPR001479">
    <property type="entry name" value="Quinoprotein_DH_CS"/>
</dbReference>
<evidence type="ECO:0000313" key="9">
    <source>
        <dbReference type="Proteomes" id="UP001205560"/>
    </source>
</evidence>
<dbReference type="InterPro" id="IPR002372">
    <property type="entry name" value="PQQ_rpt_dom"/>
</dbReference>
<evidence type="ECO:0000256" key="2">
    <source>
        <dbReference type="ARBA" id="ARBA00008156"/>
    </source>
</evidence>
<dbReference type="CDD" id="cd10278">
    <property type="entry name" value="PQQ_MDH"/>
    <property type="match status" value="1"/>
</dbReference>
<gene>
    <name evidence="8" type="ORF">NX782_25505</name>
</gene>
<dbReference type="PANTHER" id="PTHR32303:SF4">
    <property type="entry name" value="QUINOPROTEIN GLUCOSE DEHYDROGENASE"/>
    <property type="match status" value="1"/>
</dbReference>